<sequence length="236" mass="27049">MTTLAEHIIIAGARNRPPMLEKINVRFMDKSYTSIHQMEENGRMMLDSIDNGPLVYPIVEENEQTRPKKYSELTEAQQFQDDYDVQETNIILHVFHPMYTSLAVPTFQQRENLIYCINKAMAFLSALALRFPPLNNQLRMSSNLRNHETIQDGRVTVQEVQGRQTQSFDGNRNREIDATSRGNYETSQTEDLDAYDSDCDDISSAKAVLMANLSSCDPDVLFEISYSDSYPNDMIN</sequence>
<feature type="compositionally biased region" description="Polar residues" evidence="1">
    <location>
        <begin position="158"/>
        <end position="170"/>
    </location>
</feature>
<evidence type="ECO:0000313" key="2">
    <source>
        <dbReference type="EMBL" id="GEU80752.1"/>
    </source>
</evidence>
<evidence type="ECO:0000256" key="1">
    <source>
        <dbReference type="SAM" id="MobiDB-lite"/>
    </source>
</evidence>
<name>A0A6L2N6H2_TANCI</name>
<feature type="region of interest" description="Disordered" evidence="1">
    <location>
        <begin position="158"/>
        <end position="192"/>
    </location>
</feature>
<dbReference type="EMBL" id="BKCJ010008138">
    <property type="protein sequence ID" value="GEU80752.1"/>
    <property type="molecule type" value="Genomic_DNA"/>
</dbReference>
<protein>
    <submittedName>
        <fullName evidence="2">Uncharacterized protein</fullName>
    </submittedName>
</protein>
<accession>A0A6L2N6H2</accession>
<dbReference type="AlphaFoldDB" id="A0A6L2N6H2"/>
<comment type="caution">
    <text evidence="2">The sequence shown here is derived from an EMBL/GenBank/DDBJ whole genome shotgun (WGS) entry which is preliminary data.</text>
</comment>
<organism evidence="2">
    <name type="scientific">Tanacetum cinerariifolium</name>
    <name type="common">Dalmatian daisy</name>
    <name type="synonym">Chrysanthemum cinerariifolium</name>
    <dbReference type="NCBI Taxonomy" id="118510"/>
    <lineage>
        <taxon>Eukaryota</taxon>
        <taxon>Viridiplantae</taxon>
        <taxon>Streptophyta</taxon>
        <taxon>Embryophyta</taxon>
        <taxon>Tracheophyta</taxon>
        <taxon>Spermatophyta</taxon>
        <taxon>Magnoliopsida</taxon>
        <taxon>eudicotyledons</taxon>
        <taxon>Gunneridae</taxon>
        <taxon>Pentapetalae</taxon>
        <taxon>asterids</taxon>
        <taxon>campanulids</taxon>
        <taxon>Asterales</taxon>
        <taxon>Asteraceae</taxon>
        <taxon>Asteroideae</taxon>
        <taxon>Anthemideae</taxon>
        <taxon>Anthemidinae</taxon>
        <taxon>Tanacetum</taxon>
    </lineage>
</organism>
<reference evidence="2" key="1">
    <citation type="journal article" date="2019" name="Sci. Rep.">
        <title>Draft genome of Tanacetum cinerariifolium, the natural source of mosquito coil.</title>
        <authorList>
            <person name="Yamashiro T."/>
            <person name="Shiraishi A."/>
            <person name="Satake H."/>
            <person name="Nakayama K."/>
        </authorList>
    </citation>
    <scope>NUCLEOTIDE SEQUENCE</scope>
</reference>
<proteinExistence type="predicted"/>
<gene>
    <name evidence="2" type="ORF">Tci_052730</name>
</gene>